<sequence>MALTQLRIGMIGVTGRGGLWRNWHNPDGRSVVVAGADTNANNLNIFSEHHGQNPYTTQDYRDILCRTDIDAIAVASPDYCHEEHAADALESGKHVFCEKPLAITIEGCDRILNAWHASGNRLMVGFNMRYMHIFRTMKEIIESGVIGEIKAVWVRHFVGMGSDFYYHDWHATKQNTTSLLLQKGSH</sequence>
<evidence type="ECO:0000259" key="2">
    <source>
        <dbReference type="Pfam" id="PF01408"/>
    </source>
</evidence>
<gene>
    <name evidence="3" type="ORF">METZ01_LOCUS339596</name>
</gene>
<dbReference type="InterPro" id="IPR050463">
    <property type="entry name" value="Gfo/Idh/MocA_oxidrdct_glycsds"/>
</dbReference>
<dbReference type="Gene3D" id="3.30.360.10">
    <property type="entry name" value="Dihydrodipicolinate Reductase, domain 2"/>
    <property type="match status" value="1"/>
</dbReference>
<keyword evidence="1" id="KW-0560">Oxidoreductase</keyword>
<dbReference type="InterPro" id="IPR000683">
    <property type="entry name" value="Gfo/Idh/MocA-like_OxRdtase_N"/>
</dbReference>
<evidence type="ECO:0000256" key="1">
    <source>
        <dbReference type="ARBA" id="ARBA00023002"/>
    </source>
</evidence>
<reference evidence="3" key="1">
    <citation type="submission" date="2018-05" db="EMBL/GenBank/DDBJ databases">
        <authorList>
            <person name="Lanie J.A."/>
            <person name="Ng W.-L."/>
            <person name="Kazmierczak K.M."/>
            <person name="Andrzejewski T.M."/>
            <person name="Davidsen T.M."/>
            <person name="Wayne K.J."/>
            <person name="Tettelin H."/>
            <person name="Glass J.I."/>
            <person name="Rusch D."/>
            <person name="Podicherti R."/>
            <person name="Tsui H.-C.T."/>
            <person name="Winkler M.E."/>
        </authorList>
    </citation>
    <scope>NUCLEOTIDE SEQUENCE</scope>
</reference>
<dbReference type="EMBL" id="UINC01115595">
    <property type="protein sequence ID" value="SVC86742.1"/>
    <property type="molecule type" value="Genomic_DNA"/>
</dbReference>
<feature type="domain" description="Gfo/Idh/MocA-like oxidoreductase N-terminal" evidence="2">
    <location>
        <begin position="6"/>
        <end position="126"/>
    </location>
</feature>
<dbReference type="AlphaFoldDB" id="A0A382QPP6"/>
<dbReference type="GO" id="GO:0016491">
    <property type="term" value="F:oxidoreductase activity"/>
    <property type="evidence" value="ECO:0007669"/>
    <property type="project" value="UniProtKB-KW"/>
</dbReference>
<dbReference type="GO" id="GO:0000166">
    <property type="term" value="F:nucleotide binding"/>
    <property type="evidence" value="ECO:0007669"/>
    <property type="project" value="InterPro"/>
</dbReference>
<organism evidence="3">
    <name type="scientific">marine metagenome</name>
    <dbReference type="NCBI Taxonomy" id="408172"/>
    <lineage>
        <taxon>unclassified sequences</taxon>
        <taxon>metagenomes</taxon>
        <taxon>ecological metagenomes</taxon>
    </lineage>
</organism>
<dbReference type="Gene3D" id="3.40.50.720">
    <property type="entry name" value="NAD(P)-binding Rossmann-like Domain"/>
    <property type="match status" value="1"/>
</dbReference>
<dbReference type="PANTHER" id="PTHR43818:SF11">
    <property type="entry name" value="BCDNA.GH03377"/>
    <property type="match status" value="1"/>
</dbReference>
<dbReference type="Pfam" id="PF01408">
    <property type="entry name" value="GFO_IDH_MocA"/>
    <property type="match status" value="1"/>
</dbReference>
<feature type="non-terminal residue" evidence="3">
    <location>
        <position position="186"/>
    </location>
</feature>
<dbReference type="InterPro" id="IPR036291">
    <property type="entry name" value="NAD(P)-bd_dom_sf"/>
</dbReference>
<proteinExistence type="predicted"/>
<protein>
    <recommendedName>
        <fullName evidence="2">Gfo/Idh/MocA-like oxidoreductase N-terminal domain-containing protein</fullName>
    </recommendedName>
</protein>
<name>A0A382QPP6_9ZZZZ</name>
<dbReference type="PANTHER" id="PTHR43818">
    <property type="entry name" value="BCDNA.GH03377"/>
    <property type="match status" value="1"/>
</dbReference>
<evidence type="ECO:0000313" key="3">
    <source>
        <dbReference type="EMBL" id="SVC86742.1"/>
    </source>
</evidence>
<accession>A0A382QPP6</accession>
<dbReference type="SUPFAM" id="SSF51735">
    <property type="entry name" value="NAD(P)-binding Rossmann-fold domains"/>
    <property type="match status" value="1"/>
</dbReference>